<organism evidence="3 4">
    <name type="scientific">Candida tropicalis (strain ATCC MYA-3404 / T1)</name>
    <name type="common">Yeast</name>
    <dbReference type="NCBI Taxonomy" id="294747"/>
    <lineage>
        <taxon>Eukaryota</taxon>
        <taxon>Fungi</taxon>
        <taxon>Dikarya</taxon>
        <taxon>Ascomycota</taxon>
        <taxon>Saccharomycotina</taxon>
        <taxon>Pichiomycetes</taxon>
        <taxon>Debaryomycetaceae</taxon>
        <taxon>Candida/Lodderomyces clade</taxon>
        <taxon>Candida</taxon>
    </lineage>
</organism>
<feature type="signal peptide" evidence="1">
    <location>
        <begin position="1"/>
        <end position="21"/>
    </location>
</feature>
<evidence type="ECO:0000313" key="3">
    <source>
        <dbReference type="EMBL" id="EER31380.1"/>
    </source>
</evidence>
<dbReference type="RefSeq" id="XP_002550812.1">
    <property type="nucleotide sequence ID" value="XM_002550766.1"/>
</dbReference>
<dbReference type="OrthoDB" id="4067243at2759"/>
<dbReference type="InterPro" id="IPR046624">
    <property type="entry name" value="CSS2_C"/>
</dbReference>
<dbReference type="AlphaFoldDB" id="C5MGB7"/>
<reference evidence="3 4" key="1">
    <citation type="journal article" date="2009" name="Nature">
        <title>Evolution of pathogenicity and sexual reproduction in eight Candida genomes.</title>
        <authorList>
            <person name="Butler G."/>
            <person name="Rasmussen M.D."/>
            <person name="Lin M.F."/>
            <person name="Santos M.A."/>
            <person name="Sakthikumar S."/>
            <person name="Munro C.A."/>
            <person name="Rheinbay E."/>
            <person name="Grabherr M."/>
            <person name="Forche A."/>
            <person name="Reedy J.L."/>
            <person name="Agrafioti I."/>
            <person name="Arnaud M.B."/>
            <person name="Bates S."/>
            <person name="Brown A.J."/>
            <person name="Brunke S."/>
            <person name="Costanzo M.C."/>
            <person name="Fitzpatrick D.A."/>
            <person name="de Groot P.W."/>
            <person name="Harris D."/>
            <person name="Hoyer L.L."/>
            <person name="Hube B."/>
            <person name="Klis F.M."/>
            <person name="Kodira C."/>
            <person name="Lennard N."/>
            <person name="Logue M.E."/>
            <person name="Martin R."/>
            <person name="Neiman A.M."/>
            <person name="Nikolaou E."/>
            <person name="Quail M.A."/>
            <person name="Quinn J."/>
            <person name="Santos M.C."/>
            <person name="Schmitzberger F.F."/>
            <person name="Sherlock G."/>
            <person name="Shah P."/>
            <person name="Silverstein K.A."/>
            <person name="Skrzypek M.S."/>
            <person name="Soll D."/>
            <person name="Staggs R."/>
            <person name="Stansfield I."/>
            <person name="Stumpf M.P."/>
            <person name="Sudbery P.E."/>
            <person name="Srikantha T."/>
            <person name="Zeng Q."/>
            <person name="Berman J."/>
            <person name="Berriman M."/>
            <person name="Heitman J."/>
            <person name="Gow N.A."/>
            <person name="Lorenz M.C."/>
            <person name="Birren B.W."/>
            <person name="Kellis M."/>
            <person name="Cuomo C.A."/>
        </authorList>
    </citation>
    <scope>NUCLEOTIDE SEQUENCE [LARGE SCALE GENOMIC DNA]</scope>
    <source>
        <strain evidence="4">ATCC MYA-3404 / T1</strain>
    </source>
</reference>
<dbReference type="HOGENOM" id="CLU_1214597_0_0_1"/>
<accession>C5MGB7</accession>
<keyword evidence="4" id="KW-1185">Reference proteome</keyword>
<evidence type="ECO:0000256" key="1">
    <source>
        <dbReference type="SAM" id="SignalP"/>
    </source>
</evidence>
<evidence type="ECO:0000313" key="4">
    <source>
        <dbReference type="Proteomes" id="UP000002037"/>
    </source>
</evidence>
<dbReference type="KEGG" id="ctp:CTRG_05110"/>
<dbReference type="VEuPathDB" id="FungiDB:CTRG_05110"/>
<dbReference type="GeneID" id="8299266"/>
<dbReference type="Proteomes" id="UP000002037">
    <property type="component" value="Unassembled WGS sequence"/>
</dbReference>
<gene>
    <name evidence="3" type="ORF">CTRG_05110</name>
</gene>
<feature type="chain" id="PRO_5002955613" description="Secreted protein CSS2 C-terminal domain-containing protein" evidence="1">
    <location>
        <begin position="22"/>
        <end position="228"/>
    </location>
</feature>
<dbReference type="Pfam" id="PF20521">
    <property type="entry name" value="DUF6736"/>
    <property type="match status" value="1"/>
</dbReference>
<name>C5MGB7_CANTT</name>
<dbReference type="EMBL" id="GG692401">
    <property type="protein sequence ID" value="EER31380.1"/>
    <property type="molecule type" value="Genomic_DNA"/>
</dbReference>
<sequence>MLFVIRSLLVLFLFFSKWALSTSVGNHTEDISNPSNNVTILKDDEGSFESGTIIMFELDAYEESEADGSLKGDYVKDNISDFPQELNIVPRQNIQEFVSWVTETVGKCLTSNWQLAIDMSHLASKIWVRIREGNCEEIHGQMGGLWYRYWTSDKKCESIPDQKTISEAIHAVLQKLRGDLVENVYCITMSHGGIPYGTLLIGTTPNAMTASCQDIFKGNYEVDNGSLE</sequence>
<proteinExistence type="predicted"/>
<keyword evidence="1" id="KW-0732">Signal</keyword>
<protein>
    <recommendedName>
        <fullName evidence="2">Secreted protein CSS2 C-terminal domain-containing protein</fullName>
    </recommendedName>
</protein>
<feature type="domain" description="Secreted protein CSS2 C-terminal" evidence="2">
    <location>
        <begin position="87"/>
        <end position="204"/>
    </location>
</feature>
<evidence type="ECO:0000259" key="2">
    <source>
        <dbReference type="Pfam" id="PF20521"/>
    </source>
</evidence>